<dbReference type="KEGG" id="saci:Sinac_6526"/>
<dbReference type="AlphaFoldDB" id="L0DMX4"/>
<dbReference type="GO" id="GO:0016539">
    <property type="term" value="P:intein-mediated protein splicing"/>
    <property type="evidence" value="ECO:0007669"/>
    <property type="project" value="InterPro"/>
</dbReference>
<dbReference type="Gene3D" id="1.25.40.10">
    <property type="entry name" value="Tetratricopeptide repeat domain"/>
    <property type="match status" value="1"/>
</dbReference>
<dbReference type="InterPro" id="IPR006141">
    <property type="entry name" value="Intein_N"/>
</dbReference>
<dbReference type="PROSITE" id="PS50817">
    <property type="entry name" value="INTEIN_N_TER"/>
    <property type="match status" value="1"/>
</dbReference>
<dbReference type="SUPFAM" id="SSF51294">
    <property type="entry name" value="Hedgehog/intein (Hint) domain"/>
    <property type="match status" value="1"/>
</dbReference>
<evidence type="ECO:0000313" key="2">
    <source>
        <dbReference type="EMBL" id="AGA30602.1"/>
    </source>
</evidence>
<keyword evidence="3" id="KW-1185">Reference proteome</keyword>
<dbReference type="InterPro" id="IPR011990">
    <property type="entry name" value="TPR-like_helical_dom_sf"/>
</dbReference>
<dbReference type="CDD" id="cd00081">
    <property type="entry name" value="Hint"/>
    <property type="match status" value="1"/>
</dbReference>
<dbReference type="OrthoDB" id="285999at2"/>
<dbReference type="eggNOG" id="COG0457">
    <property type="taxonomic scope" value="Bacteria"/>
</dbReference>
<dbReference type="InterPro" id="IPR003587">
    <property type="entry name" value="Hint_dom_N"/>
</dbReference>
<sequence length="706" mass="76852">MISALLVGSALLAAGPTQESLAPPDLAEYEAAKASVGHDPDAHVRLALWCEAHGLRAERVRHLALAVLNDPSHAMARGLMGLVTYRGRWQRPEAVGDKVKEDAKLNAALAEYNARREKAANTAEAQWRLALWCEEKELQAEASAHLAAVVRLDPSREAAWKRLGCKKHNGRWMTEAQITAEKAEREAQKKANEHWKPLLTRWRGWLGQKNKRDEAEQALATVTDPYAVASIWTVFVEGGGGERGQARAVQLLGQLDTPRASSALAFLAVFSDSAEVRRTATETLKGRDTREFLASVIALLRKRVKYEVRPVGGPGAPGVLFVEGERFNVQRLYAPPPMPNIPLFPGEMVTYDPAGLPVISRFLGSSVETKQVSHIETMYGPAPEAAVAHVLRQGANPRRFTVGSSTQRITTQTTKTPFDHTVQIPIGQLMLQYQTAALVAQQQQRNDIQVVEDYNAVVGQMNDRATQVLRGVTGEDRGEDPKSWTGWWVDQLGYAYKSPQEQPVPTFVENVPLAYLPPGVNTPALNQQAGPSNTTTTVSSTFSPGGVSHNCFKAGTPVRTLAGPQAIETIKVGDQVLTQDVQSGALSYQPVLAVFHNRPGATLRIELDHESIVATTIHRFWKAGQGWVMARDLKPGDPLRTLDGTMQVRAVESDQVQPVFNLQVASGASFFVGTAGTLAHDNSLVDPVAAPFDAPPRLTTLDAGVK</sequence>
<accession>L0DMX4</accession>
<dbReference type="STRING" id="886293.Sinac_6526"/>
<dbReference type="Gene3D" id="2.170.16.10">
    <property type="entry name" value="Hedgehog/Intein (Hint) domain"/>
    <property type="match status" value="1"/>
</dbReference>
<dbReference type="Proteomes" id="UP000010798">
    <property type="component" value="Chromosome"/>
</dbReference>
<name>L0DMX4_SINAD</name>
<organism evidence="2 3">
    <name type="scientific">Singulisphaera acidiphila (strain ATCC BAA-1392 / DSM 18658 / VKM B-2454 / MOB10)</name>
    <dbReference type="NCBI Taxonomy" id="886293"/>
    <lineage>
        <taxon>Bacteria</taxon>
        <taxon>Pseudomonadati</taxon>
        <taxon>Planctomycetota</taxon>
        <taxon>Planctomycetia</taxon>
        <taxon>Isosphaerales</taxon>
        <taxon>Isosphaeraceae</taxon>
        <taxon>Singulisphaera</taxon>
    </lineage>
</organism>
<dbReference type="SMART" id="SM00306">
    <property type="entry name" value="HintN"/>
    <property type="match status" value="1"/>
</dbReference>
<dbReference type="EMBL" id="CP003364">
    <property type="protein sequence ID" value="AGA30602.1"/>
    <property type="molecule type" value="Genomic_DNA"/>
</dbReference>
<evidence type="ECO:0000259" key="1">
    <source>
        <dbReference type="SMART" id="SM00306"/>
    </source>
</evidence>
<feature type="domain" description="Hint" evidence="1">
    <location>
        <begin position="549"/>
        <end position="643"/>
    </location>
</feature>
<protein>
    <recommendedName>
        <fullName evidence="1">Hint domain-containing protein</fullName>
    </recommendedName>
</protein>
<dbReference type="HOGENOM" id="CLU_423806_0_0_0"/>
<gene>
    <name evidence="2" type="ordered locus">Sinac_6526</name>
</gene>
<dbReference type="InterPro" id="IPR036844">
    <property type="entry name" value="Hint_dom_sf"/>
</dbReference>
<dbReference type="Pfam" id="PF07591">
    <property type="entry name" value="PT-HINT"/>
    <property type="match status" value="1"/>
</dbReference>
<reference evidence="2 3" key="1">
    <citation type="submission" date="2012-02" db="EMBL/GenBank/DDBJ databases">
        <title>Complete sequence of chromosome of Singulisphaera acidiphila DSM 18658.</title>
        <authorList>
            <consortium name="US DOE Joint Genome Institute (JGI-PGF)"/>
            <person name="Lucas S."/>
            <person name="Copeland A."/>
            <person name="Lapidus A."/>
            <person name="Glavina del Rio T."/>
            <person name="Dalin E."/>
            <person name="Tice H."/>
            <person name="Bruce D."/>
            <person name="Goodwin L."/>
            <person name="Pitluck S."/>
            <person name="Peters L."/>
            <person name="Ovchinnikova G."/>
            <person name="Chertkov O."/>
            <person name="Kyrpides N."/>
            <person name="Mavromatis K."/>
            <person name="Ivanova N."/>
            <person name="Brettin T."/>
            <person name="Detter J.C."/>
            <person name="Han C."/>
            <person name="Larimer F."/>
            <person name="Land M."/>
            <person name="Hauser L."/>
            <person name="Markowitz V."/>
            <person name="Cheng J.-F."/>
            <person name="Hugenholtz P."/>
            <person name="Woyke T."/>
            <person name="Wu D."/>
            <person name="Tindall B."/>
            <person name="Pomrenke H."/>
            <person name="Brambilla E."/>
            <person name="Klenk H.-P."/>
            <person name="Eisen J.A."/>
        </authorList>
    </citation>
    <scope>NUCLEOTIDE SEQUENCE [LARGE SCALE GENOMIC DNA]</scope>
    <source>
        <strain evidence="3">ATCC BAA-1392 / DSM 18658 / VKM B-2454 / MOB10</strain>
    </source>
</reference>
<dbReference type="RefSeq" id="WP_015249685.1">
    <property type="nucleotide sequence ID" value="NC_019892.1"/>
</dbReference>
<proteinExistence type="predicted"/>
<dbReference type="eggNOG" id="COG1413">
    <property type="taxonomic scope" value="Bacteria"/>
</dbReference>
<evidence type="ECO:0000313" key="3">
    <source>
        <dbReference type="Proteomes" id="UP000010798"/>
    </source>
</evidence>